<protein>
    <submittedName>
        <fullName evidence="1">Uncharacterized protein</fullName>
    </submittedName>
</protein>
<accession>A0A8S5REU1</accession>
<sequence>MRNFIFQKVLMSVFFFKFCQRKLTVIHTIFNVFWNNVIKQSFFLWDILKFPECTLSFRKNSHPFNSIFIKFHKYKK</sequence>
<name>A0A8S5REU1_9VIRU</name>
<reference evidence="1" key="1">
    <citation type="journal article" date="2021" name="Proc. Natl. Acad. Sci. U.S.A.">
        <title>A Catalog of Tens of Thousands of Viruses from Human Metagenomes Reveals Hidden Associations with Chronic Diseases.</title>
        <authorList>
            <person name="Tisza M.J."/>
            <person name="Buck C.B."/>
        </authorList>
    </citation>
    <scope>NUCLEOTIDE SEQUENCE</scope>
    <source>
        <strain evidence="1">CtkyY8</strain>
    </source>
</reference>
<proteinExistence type="predicted"/>
<organism evidence="1">
    <name type="scientific">virus sp. ctkyY8</name>
    <dbReference type="NCBI Taxonomy" id="2827995"/>
    <lineage>
        <taxon>Viruses</taxon>
    </lineage>
</organism>
<dbReference type="EMBL" id="BK059095">
    <property type="protein sequence ID" value="DAE29593.1"/>
    <property type="molecule type" value="Genomic_DNA"/>
</dbReference>
<evidence type="ECO:0000313" key="1">
    <source>
        <dbReference type="EMBL" id="DAE29593.1"/>
    </source>
</evidence>